<evidence type="ECO:0000256" key="2">
    <source>
        <dbReference type="ARBA" id="ARBA00022598"/>
    </source>
</evidence>
<gene>
    <name evidence="4" type="ORF">S03H2_36432</name>
</gene>
<dbReference type="Gene3D" id="3.40.50.12780">
    <property type="entry name" value="N-terminal domain of ligase-like"/>
    <property type="match status" value="1"/>
</dbReference>
<sequence length="280" mass="31770">PSIFRDKLGWQDKYKEYTFREWNERACRAANGLYDIGVGYQDRFAVLAYNRGEWMDIYAGCAKGGQIIVPVMFRLAPPEVEYIVNHAECKGLIVERPFVEMIDSIKDKLTVPRDAYIYLGEGPVPDGYLGYEDWLSQSSPEEPAVMVDGDDIWTFMYTSGTTGRPKGAIRTHEANHAQYVLNNINTGVMPADKVMLVMPMCHVNSIFYSFPYTMVSAPVFVYNMVSFDPEDLLRTIEKDKITFTSLVPTHYIMMLALPDEVKKNIDVSSIRQLLISSAPA</sequence>
<evidence type="ECO:0000259" key="3">
    <source>
        <dbReference type="Pfam" id="PF00501"/>
    </source>
</evidence>
<proteinExistence type="inferred from homology"/>
<dbReference type="PANTHER" id="PTHR43201">
    <property type="entry name" value="ACYL-COA SYNTHETASE"/>
    <property type="match status" value="1"/>
</dbReference>
<dbReference type="EMBL" id="BARU01022355">
    <property type="protein sequence ID" value="GAH55867.1"/>
    <property type="molecule type" value="Genomic_DNA"/>
</dbReference>
<dbReference type="GO" id="GO:0006631">
    <property type="term" value="P:fatty acid metabolic process"/>
    <property type="evidence" value="ECO:0007669"/>
    <property type="project" value="TreeGrafter"/>
</dbReference>
<organism evidence="4">
    <name type="scientific">marine sediment metagenome</name>
    <dbReference type="NCBI Taxonomy" id="412755"/>
    <lineage>
        <taxon>unclassified sequences</taxon>
        <taxon>metagenomes</taxon>
        <taxon>ecological metagenomes</taxon>
    </lineage>
</organism>
<accession>X1GF69</accession>
<protein>
    <recommendedName>
        <fullName evidence="3">AMP-dependent synthetase/ligase domain-containing protein</fullName>
    </recommendedName>
</protein>
<evidence type="ECO:0000256" key="1">
    <source>
        <dbReference type="ARBA" id="ARBA00006432"/>
    </source>
</evidence>
<dbReference type="GO" id="GO:0031956">
    <property type="term" value="F:medium-chain fatty acid-CoA ligase activity"/>
    <property type="evidence" value="ECO:0007669"/>
    <property type="project" value="TreeGrafter"/>
</dbReference>
<keyword evidence="2" id="KW-0436">Ligase</keyword>
<feature type="domain" description="AMP-dependent synthetase/ligase" evidence="3">
    <location>
        <begin position="12"/>
        <end position="279"/>
    </location>
</feature>
<dbReference type="PANTHER" id="PTHR43201:SF5">
    <property type="entry name" value="MEDIUM-CHAIN ACYL-COA LIGASE ACSF2, MITOCHONDRIAL"/>
    <property type="match status" value="1"/>
</dbReference>
<comment type="similarity">
    <text evidence="1">Belongs to the ATP-dependent AMP-binding enzyme family.</text>
</comment>
<dbReference type="InterPro" id="IPR020845">
    <property type="entry name" value="AMP-binding_CS"/>
</dbReference>
<feature type="non-terminal residue" evidence="4">
    <location>
        <position position="1"/>
    </location>
</feature>
<reference evidence="4" key="1">
    <citation type="journal article" date="2014" name="Front. Microbiol.">
        <title>High frequency of phylogenetically diverse reductive dehalogenase-homologous genes in deep subseafloor sedimentary metagenomes.</title>
        <authorList>
            <person name="Kawai M."/>
            <person name="Futagami T."/>
            <person name="Toyoda A."/>
            <person name="Takaki Y."/>
            <person name="Nishi S."/>
            <person name="Hori S."/>
            <person name="Arai W."/>
            <person name="Tsubouchi T."/>
            <person name="Morono Y."/>
            <person name="Uchiyama I."/>
            <person name="Ito T."/>
            <person name="Fujiyama A."/>
            <person name="Inagaki F."/>
            <person name="Takami H."/>
        </authorList>
    </citation>
    <scope>NUCLEOTIDE SEQUENCE</scope>
    <source>
        <strain evidence="4">Expedition CK06-06</strain>
    </source>
</reference>
<dbReference type="Pfam" id="PF00501">
    <property type="entry name" value="AMP-binding"/>
    <property type="match status" value="1"/>
</dbReference>
<dbReference type="SUPFAM" id="SSF56801">
    <property type="entry name" value="Acetyl-CoA synthetase-like"/>
    <property type="match status" value="1"/>
</dbReference>
<evidence type="ECO:0000313" key="4">
    <source>
        <dbReference type="EMBL" id="GAH55867.1"/>
    </source>
</evidence>
<dbReference type="InterPro" id="IPR000873">
    <property type="entry name" value="AMP-dep_synth/lig_dom"/>
</dbReference>
<dbReference type="PROSITE" id="PS00455">
    <property type="entry name" value="AMP_BINDING"/>
    <property type="match status" value="1"/>
</dbReference>
<comment type="caution">
    <text evidence="4">The sequence shown here is derived from an EMBL/GenBank/DDBJ whole genome shotgun (WGS) entry which is preliminary data.</text>
</comment>
<dbReference type="AlphaFoldDB" id="X1GF69"/>
<dbReference type="InterPro" id="IPR042099">
    <property type="entry name" value="ANL_N_sf"/>
</dbReference>
<feature type="non-terminal residue" evidence="4">
    <location>
        <position position="280"/>
    </location>
</feature>
<name>X1GF69_9ZZZZ</name>